<evidence type="ECO:0000313" key="1">
    <source>
        <dbReference type="EMBL" id="QJA94727.1"/>
    </source>
</evidence>
<sequence length="251" mass="29332">MAKVKIVCVIPCYKRIQISVEIIKLLQNQILVPTVLVIGEDHEEQIATETGARFIRYPNTSLSNKWQMGINYAKYLNPDAILILGSDTCITSNWISYCMDRLENGIDVIGKRDWYLCNLKPYRYPEVMHQCYTMIREDFIGGGRMISRRLLDRMNWILYPKDRDRGLDYQSNNMMKKFNPIYEVIESDDYKVMDVKGPWCSINTFEMLTHTKTETIHRLDFSPNPSITHWLSSNFEGILDSIKLCVPEVIL</sequence>
<name>A0A6M3LHI3_9ZZZZ</name>
<gene>
    <name evidence="1" type="ORF">MM415B03772_0006</name>
</gene>
<evidence type="ECO:0008006" key="2">
    <source>
        <dbReference type="Google" id="ProtNLM"/>
    </source>
</evidence>
<accession>A0A6M3LHI3</accession>
<dbReference type="SUPFAM" id="SSF53448">
    <property type="entry name" value="Nucleotide-diphospho-sugar transferases"/>
    <property type="match status" value="1"/>
</dbReference>
<proteinExistence type="predicted"/>
<dbReference type="EMBL" id="MT143256">
    <property type="protein sequence ID" value="QJA94727.1"/>
    <property type="molecule type" value="Genomic_DNA"/>
</dbReference>
<dbReference type="AlphaFoldDB" id="A0A6M3LHI3"/>
<dbReference type="Gene3D" id="3.90.550.10">
    <property type="entry name" value="Spore Coat Polysaccharide Biosynthesis Protein SpsA, Chain A"/>
    <property type="match status" value="1"/>
</dbReference>
<protein>
    <recommendedName>
        <fullName evidence="2">Glycosyltransferase</fullName>
    </recommendedName>
</protein>
<reference evidence="1" key="1">
    <citation type="submission" date="2020-03" db="EMBL/GenBank/DDBJ databases">
        <title>The deep terrestrial virosphere.</title>
        <authorList>
            <person name="Holmfeldt K."/>
            <person name="Nilsson E."/>
            <person name="Simone D."/>
            <person name="Lopez-Fernandez M."/>
            <person name="Wu X."/>
            <person name="de Brujin I."/>
            <person name="Lundin D."/>
            <person name="Andersson A."/>
            <person name="Bertilsson S."/>
            <person name="Dopson M."/>
        </authorList>
    </citation>
    <scope>NUCLEOTIDE SEQUENCE</scope>
    <source>
        <strain evidence="1">MM415B03772</strain>
    </source>
</reference>
<dbReference type="InterPro" id="IPR029044">
    <property type="entry name" value="Nucleotide-diphossugar_trans"/>
</dbReference>
<organism evidence="1">
    <name type="scientific">viral metagenome</name>
    <dbReference type="NCBI Taxonomy" id="1070528"/>
    <lineage>
        <taxon>unclassified sequences</taxon>
        <taxon>metagenomes</taxon>
        <taxon>organismal metagenomes</taxon>
    </lineage>
</organism>